<protein>
    <recommendedName>
        <fullName evidence="1">DUF4283 domain-containing protein</fullName>
    </recommendedName>
</protein>
<organism evidence="2">
    <name type="scientific">Glycine soja</name>
    <name type="common">Wild soybean</name>
    <dbReference type="NCBI Taxonomy" id="3848"/>
    <lineage>
        <taxon>Eukaryota</taxon>
        <taxon>Viridiplantae</taxon>
        <taxon>Streptophyta</taxon>
        <taxon>Embryophyta</taxon>
        <taxon>Tracheophyta</taxon>
        <taxon>Spermatophyta</taxon>
        <taxon>Magnoliopsida</taxon>
        <taxon>eudicotyledons</taxon>
        <taxon>Gunneridae</taxon>
        <taxon>Pentapetalae</taxon>
        <taxon>rosids</taxon>
        <taxon>fabids</taxon>
        <taxon>Fabales</taxon>
        <taxon>Fabaceae</taxon>
        <taxon>Papilionoideae</taxon>
        <taxon>50 kb inversion clade</taxon>
        <taxon>NPAAA clade</taxon>
        <taxon>indigoferoid/millettioid clade</taxon>
        <taxon>Phaseoleae</taxon>
        <taxon>Glycine</taxon>
        <taxon>Glycine subgen. Soja</taxon>
    </lineage>
</organism>
<evidence type="ECO:0000313" key="2">
    <source>
        <dbReference type="EMBL" id="KHN15532.1"/>
    </source>
</evidence>
<evidence type="ECO:0000259" key="1">
    <source>
        <dbReference type="Pfam" id="PF14111"/>
    </source>
</evidence>
<name>A0A0B2Q6T1_GLYSO</name>
<accession>A0A0B2Q6T1</accession>
<proteinExistence type="predicted"/>
<sequence length="80" mass="9425">MEEVNMENLSFEAKEDLVMTMRKIEDVQNLSLCLVGRFLTERAIYVPIMKERMAEVWQPLRGVSIRDMGVITFLFQFSHL</sequence>
<dbReference type="Pfam" id="PF14111">
    <property type="entry name" value="DUF4283"/>
    <property type="match status" value="1"/>
</dbReference>
<feature type="domain" description="DUF4283" evidence="1">
    <location>
        <begin position="28"/>
        <end position="79"/>
    </location>
</feature>
<dbReference type="AlphaFoldDB" id="A0A0B2Q6T1"/>
<reference evidence="2" key="1">
    <citation type="submission" date="2014-07" db="EMBL/GenBank/DDBJ databases">
        <title>Identification of a novel salt tolerance gene in wild soybean by whole-genome sequencing.</title>
        <authorList>
            <person name="Lam H.-M."/>
            <person name="Qi X."/>
            <person name="Li M.-W."/>
            <person name="Liu X."/>
            <person name="Xie M."/>
            <person name="Ni M."/>
            <person name="Xu X."/>
        </authorList>
    </citation>
    <scope>NUCLEOTIDE SEQUENCE [LARGE SCALE GENOMIC DNA]</scope>
    <source>
        <tissue evidence="2">Root</tissue>
    </source>
</reference>
<gene>
    <name evidence="2" type="ORF">glysoja_045131</name>
</gene>
<dbReference type="InterPro" id="IPR025558">
    <property type="entry name" value="DUF4283"/>
</dbReference>
<dbReference type="Proteomes" id="UP000053555">
    <property type="component" value="Unassembled WGS sequence"/>
</dbReference>
<dbReference type="EMBL" id="KN660877">
    <property type="protein sequence ID" value="KHN15532.1"/>
    <property type="molecule type" value="Genomic_DNA"/>
</dbReference>